<keyword evidence="5" id="KW-1185">Reference proteome</keyword>
<sequence length="610" mass="67166">MIQQQGPSAAVRYARETVDLAIDGADAYRRDDLVERLRGARDLLSGSGVTVYVVGEYKKGKSSLVNALLTTSVCPVDDDIATSVPTVVRFATEPSARATYEPPDGDVGSPWTETIAFEQIAAHVAEGGNPGNRRRLRSVTVGVDRALLESGLIVVDTPGVGGLGSVRNAVTASALPSAHAVLFVSDSSQELTAAELRFLRTVVELCPTVLFVLTKTDLYPHWRRILELDLAHLEREGVTVAAFPVSSQVRSDAAATADAELNEESGFPPLVRRIDDVVEDAERVALQSVGAHLQSVIGQIVPALSARAAALGRPEAAGDVRAELVRARERADTLRSRSARWQQVLYDGFADISSDVDFDLRVRTRAVLTEAERAIEEGDPARNWDEFEKWLRSRLAAETLENYARFTKAADELADRVAEHFELVEKQILTVRAPVDVLEQMSIDTTALESPKKVTGKLAIFQKTYSGYMMFTMLAHLTTLVIPSPVGIVAGLLMGRAALGEERRRAIEKRRAAARTAVRQFVEEFSTQVSKDSRDTVRRAQRDLRERYTKRAEELQRSASEAVDAAREAVRDDEDAADELRRLQKDLQLFATLRTRTEHMLARTAPEEAR</sequence>
<dbReference type="Pfam" id="PF00350">
    <property type="entry name" value="Dynamin_N"/>
    <property type="match status" value="1"/>
</dbReference>
<keyword evidence="2" id="KW-1133">Transmembrane helix</keyword>
<comment type="caution">
    <text evidence="4">The sequence shown here is derived from an EMBL/GenBank/DDBJ whole genome shotgun (WGS) entry which is preliminary data.</text>
</comment>
<dbReference type="EMBL" id="BSFQ01000007">
    <property type="protein sequence ID" value="GLL11207.1"/>
    <property type="molecule type" value="Genomic_DNA"/>
</dbReference>
<evidence type="ECO:0000313" key="5">
    <source>
        <dbReference type="Proteomes" id="UP001143463"/>
    </source>
</evidence>
<evidence type="ECO:0000313" key="4">
    <source>
        <dbReference type="EMBL" id="GLL11207.1"/>
    </source>
</evidence>
<dbReference type="SUPFAM" id="SSF52540">
    <property type="entry name" value="P-loop containing nucleoside triphosphate hydrolases"/>
    <property type="match status" value="1"/>
</dbReference>
<evidence type="ECO:0000256" key="1">
    <source>
        <dbReference type="SAM" id="Coils"/>
    </source>
</evidence>
<reference evidence="4" key="2">
    <citation type="submission" date="2023-01" db="EMBL/GenBank/DDBJ databases">
        <authorList>
            <person name="Sun Q."/>
            <person name="Evtushenko L."/>
        </authorList>
    </citation>
    <scope>NUCLEOTIDE SEQUENCE</scope>
    <source>
        <strain evidence="4">VKM Ac-1069</strain>
    </source>
</reference>
<keyword evidence="2" id="KW-0472">Membrane</keyword>
<dbReference type="InterPro" id="IPR045063">
    <property type="entry name" value="Dynamin_N"/>
</dbReference>
<keyword evidence="1" id="KW-0175">Coiled coil</keyword>
<dbReference type="AlphaFoldDB" id="A0A9W6KZX0"/>
<keyword evidence="2" id="KW-0812">Transmembrane</keyword>
<reference evidence="4" key="1">
    <citation type="journal article" date="2014" name="Int. J. Syst. Evol. Microbiol.">
        <title>Complete genome sequence of Corynebacterium casei LMG S-19264T (=DSM 44701T), isolated from a smear-ripened cheese.</title>
        <authorList>
            <consortium name="US DOE Joint Genome Institute (JGI-PGF)"/>
            <person name="Walter F."/>
            <person name="Albersmeier A."/>
            <person name="Kalinowski J."/>
            <person name="Ruckert C."/>
        </authorList>
    </citation>
    <scope>NUCLEOTIDE SEQUENCE</scope>
    <source>
        <strain evidence="4">VKM Ac-1069</strain>
    </source>
</reference>
<dbReference type="InterPro" id="IPR051943">
    <property type="entry name" value="TRAFAC_Dynamin-like_GTPase"/>
</dbReference>
<organism evidence="4 5">
    <name type="scientific">Pseudonocardia halophobica</name>
    <dbReference type="NCBI Taxonomy" id="29401"/>
    <lineage>
        <taxon>Bacteria</taxon>
        <taxon>Bacillati</taxon>
        <taxon>Actinomycetota</taxon>
        <taxon>Actinomycetes</taxon>
        <taxon>Pseudonocardiales</taxon>
        <taxon>Pseudonocardiaceae</taxon>
        <taxon>Pseudonocardia</taxon>
    </lineage>
</organism>
<protein>
    <submittedName>
        <fullName evidence="4">Dynamin</fullName>
    </submittedName>
</protein>
<feature type="transmembrane region" description="Helical" evidence="2">
    <location>
        <begin position="468"/>
        <end position="495"/>
    </location>
</feature>
<evidence type="ECO:0000259" key="3">
    <source>
        <dbReference type="Pfam" id="PF00350"/>
    </source>
</evidence>
<dbReference type="InterPro" id="IPR027417">
    <property type="entry name" value="P-loop_NTPase"/>
</dbReference>
<dbReference type="Proteomes" id="UP001143463">
    <property type="component" value="Unassembled WGS sequence"/>
</dbReference>
<evidence type="ECO:0000256" key="2">
    <source>
        <dbReference type="SAM" id="Phobius"/>
    </source>
</evidence>
<dbReference type="Gene3D" id="3.40.50.300">
    <property type="entry name" value="P-loop containing nucleotide triphosphate hydrolases"/>
    <property type="match status" value="1"/>
</dbReference>
<gene>
    <name evidence="4" type="ORF">GCM10017577_23480</name>
</gene>
<feature type="coiled-coil region" evidence="1">
    <location>
        <begin position="538"/>
        <end position="586"/>
    </location>
</feature>
<feature type="domain" description="Dynamin N-terminal" evidence="3">
    <location>
        <begin position="51"/>
        <end position="215"/>
    </location>
</feature>
<dbReference type="RefSeq" id="WP_037039050.1">
    <property type="nucleotide sequence ID" value="NZ_BAAAUZ010000025.1"/>
</dbReference>
<dbReference type="PANTHER" id="PTHR43681:SF1">
    <property type="entry name" value="SARCALUMENIN"/>
    <property type="match status" value="1"/>
</dbReference>
<name>A0A9W6KZX0_9PSEU</name>
<accession>A0A9W6KZX0</accession>
<dbReference type="PANTHER" id="PTHR43681">
    <property type="entry name" value="TRANSMEMBRANE GTPASE FZO"/>
    <property type="match status" value="1"/>
</dbReference>
<proteinExistence type="predicted"/>